<evidence type="ECO:0000313" key="2">
    <source>
        <dbReference type="EMBL" id="SHL85061.1"/>
    </source>
</evidence>
<evidence type="ECO:0008006" key="4">
    <source>
        <dbReference type="Google" id="ProtNLM"/>
    </source>
</evidence>
<dbReference type="OrthoDB" id="7794186at2"/>
<reference evidence="3" key="1">
    <citation type="submission" date="2016-11" db="EMBL/GenBank/DDBJ databases">
        <authorList>
            <person name="Varghese N."/>
            <person name="Submissions S."/>
        </authorList>
    </citation>
    <scope>NUCLEOTIDE SEQUENCE [LARGE SCALE GENOMIC DNA]</scope>
    <source>
        <strain evidence="3">DSM 24724</strain>
    </source>
</reference>
<keyword evidence="1" id="KW-0732">Signal</keyword>
<proteinExistence type="predicted"/>
<evidence type="ECO:0000313" key="3">
    <source>
        <dbReference type="Proteomes" id="UP000184028"/>
    </source>
</evidence>
<evidence type="ECO:0000256" key="1">
    <source>
        <dbReference type="SAM" id="SignalP"/>
    </source>
</evidence>
<dbReference type="EMBL" id="FRBT01000002">
    <property type="protein sequence ID" value="SHL85061.1"/>
    <property type="molecule type" value="Genomic_DNA"/>
</dbReference>
<protein>
    <recommendedName>
        <fullName evidence="4">Por secretion system C-terminal sorting domain-containing protein</fullName>
    </recommendedName>
</protein>
<keyword evidence="3" id="KW-1185">Reference proteome</keyword>
<name>A0A1M7DZX7_9FLAO</name>
<dbReference type="AlphaFoldDB" id="A0A1M7DZX7"/>
<feature type="signal peptide" evidence="1">
    <location>
        <begin position="1"/>
        <end position="21"/>
    </location>
</feature>
<accession>A0A1M7DZX7</accession>
<gene>
    <name evidence="2" type="ORF">SAMN05444484_102802</name>
</gene>
<sequence>MKNVKLLFMMSLLFLAEIGFSQNYVTYSPMSKTIDVNSGVEGTVDVLVNCYGSTSDPVFLNALQSCANNDGIFSTSYTNGSILTPGQSTTIRYKFKKTVTTNTQIAYKFSTNGSCFQEESKMIKITVNYKPSAPISNNIISGNQTIYEGQAVNTITGATPSGGSGTFTYSWQEKPVSGSWTVISGANGINYSPGILTSTKSYRRNVSSAGLTSTSNEVTITTIPAPLIENNTITIDGIWINGNPLLTGGLGQNSYTYIWFVIDEDGESRDLTEITTASTNFSAPVFDNYRRSTHNFKLGRIVYSGNQRSFSNYVDIPHIADIQNNTISINGRYVTGSIPTGGMGDYTYSWVLLPPGSYIELDETTKDLDLTSHPIYDNSTKLMRIVTAGISSMSNKLDLSALTVTALNKQNTVASTVYPNPTSDAVNFTTSFSSNQEIEIIVYSEGLRNAQSVFKGTITPNQIIKWNIPSNYTKGIYYYKIISDNKEVKSGKILYQ</sequence>
<dbReference type="STRING" id="946677.SAMN05444484_102802"/>
<dbReference type="Proteomes" id="UP000184028">
    <property type="component" value="Unassembled WGS sequence"/>
</dbReference>
<organism evidence="2 3">
    <name type="scientific">Flavobacterium chilense</name>
    <dbReference type="NCBI Taxonomy" id="946677"/>
    <lineage>
        <taxon>Bacteria</taxon>
        <taxon>Pseudomonadati</taxon>
        <taxon>Bacteroidota</taxon>
        <taxon>Flavobacteriia</taxon>
        <taxon>Flavobacteriales</taxon>
        <taxon>Flavobacteriaceae</taxon>
        <taxon>Flavobacterium</taxon>
    </lineage>
</organism>
<feature type="chain" id="PRO_5009925244" description="Por secretion system C-terminal sorting domain-containing protein" evidence="1">
    <location>
        <begin position="22"/>
        <end position="496"/>
    </location>
</feature>
<dbReference type="RefSeq" id="WP_068842227.1">
    <property type="nucleotide sequence ID" value="NZ_FRBT01000002.1"/>
</dbReference>